<dbReference type="OrthoDB" id="695971at2"/>
<evidence type="ECO:0000313" key="4">
    <source>
        <dbReference type="EMBL" id="QEM13037.1"/>
    </source>
</evidence>
<dbReference type="PANTHER" id="PTHR13778:SF47">
    <property type="entry name" value="LIPOPOLYSACCHARIDE 1,3-GALACTOSYLTRANSFERASE"/>
    <property type="match status" value="1"/>
</dbReference>
<gene>
    <name evidence="4" type="ORF">DEO27_024505</name>
</gene>
<accession>A0A5C1I4K7</accession>
<keyword evidence="3" id="KW-0479">Metal-binding</keyword>
<dbReference type="AlphaFoldDB" id="A0A5C1I4K7"/>
<dbReference type="Pfam" id="PF01501">
    <property type="entry name" value="Glyco_transf_8"/>
    <property type="match status" value="1"/>
</dbReference>
<dbReference type="Gene3D" id="3.90.550.10">
    <property type="entry name" value="Spore Coat Polysaccharide Biosynthesis Protein SpsA, Chain A"/>
    <property type="match status" value="1"/>
</dbReference>
<dbReference type="EMBL" id="CP043450">
    <property type="protein sequence ID" value="QEM13037.1"/>
    <property type="molecule type" value="Genomic_DNA"/>
</dbReference>
<protein>
    <submittedName>
        <fullName evidence="4">Glycosyltransferase family 8 protein</fullName>
    </submittedName>
</protein>
<dbReference type="PANTHER" id="PTHR13778">
    <property type="entry name" value="GLYCOSYLTRANSFERASE 8 DOMAIN-CONTAINING PROTEIN"/>
    <property type="match status" value="1"/>
</dbReference>
<dbReference type="GO" id="GO:0016757">
    <property type="term" value="F:glycosyltransferase activity"/>
    <property type="evidence" value="ECO:0007669"/>
    <property type="project" value="UniProtKB-KW"/>
</dbReference>
<evidence type="ECO:0000256" key="1">
    <source>
        <dbReference type="ARBA" id="ARBA00022676"/>
    </source>
</evidence>
<dbReference type="InterPro" id="IPR050748">
    <property type="entry name" value="Glycosyltrans_8_dom-fam"/>
</dbReference>
<dbReference type="CDD" id="cd04194">
    <property type="entry name" value="GT8_A4GalT_like"/>
    <property type="match status" value="1"/>
</dbReference>
<keyword evidence="5" id="KW-1185">Reference proteome</keyword>
<dbReference type="InterPro" id="IPR029044">
    <property type="entry name" value="Nucleotide-diphossugar_trans"/>
</dbReference>
<evidence type="ECO:0000256" key="2">
    <source>
        <dbReference type="ARBA" id="ARBA00022679"/>
    </source>
</evidence>
<dbReference type="KEGG" id="mrub:DEO27_024505"/>
<dbReference type="InterPro" id="IPR002495">
    <property type="entry name" value="Glyco_trans_8"/>
</dbReference>
<dbReference type="Proteomes" id="UP000251402">
    <property type="component" value="Chromosome"/>
</dbReference>
<keyword evidence="1" id="KW-0328">Glycosyltransferase</keyword>
<evidence type="ECO:0000256" key="3">
    <source>
        <dbReference type="ARBA" id="ARBA00022723"/>
    </source>
</evidence>
<proteinExistence type="predicted"/>
<name>A0A5C1I4K7_9SPHI</name>
<sequence length="298" mass="34374">MNVAFCVNKLALIGLGVTLNSLAQNCFRAKSLNIWFLCADLSDADKSNISHLLKEANYSGSWHFIDFDPIKHFGQLRSLHGDWTPYGRLLLPEILTTEKTVLYLDADLVVDLDVTDLEDFDIENSAIAAVATGTVEYAIEHKFLIREFNLSPESPYFNSGVLLMNLDVWRRDNIKQACLDVGNKFPSELLAVDQTILNALFSNKFKTLPRRFNCAWYANFERPDLAEQMIFHFVGSPKPWDLFAFALHQGYAEWEKYLTRFWASKYRRTTYGDLVRAWNIRRSYGRLIKHKLKTPTSK</sequence>
<dbReference type="SUPFAM" id="SSF53448">
    <property type="entry name" value="Nucleotide-diphospho-sugar transferases"/>
    <property type="match status" value="1"/>
</dbReference>
<keyword evidence="2" id="KW-0808">Transferase</keyword>
<reference evidence="4" key="1">
    <citation type="submission" date="2019-08" db="EMBL/GenBank/DDBJ databases">
        <title>Comparative genome analysis confer to the adaptation heavy metal polluted environment.</title>
        <authorList>
            <person name="Li Y."/>
        </authorList>
    </citation>
    <scope>NUCLEOTIDE SEQUENCE [LARGE SCALE GENOMIC DNA]</scope>
    <source>
        <strain evidence="4">P1</strain>
    </source>
</reference>
<dbReference type="RefSeq" id="WP_112568507.1">
    <property type="nucleotide sequence ID" value="NZ_CP043450.1"/>
</dbReference>
<dbReference type="GO" id="GO:0046872">
    <property type="term" value="F:metal ion binding"/>
    <property type="evidence" value="ECO:0007669"/>
    <property type="project" value="UniProtKB-KW"/>
</dbReference>
<evidence type="ECO:0000313" key="5">
    <source>
        <dbReference type="Proteomes" id="UP000251402"/>
    </source>
</evidence>
<organism evidence="4 5">
    <name type="scientific">Mucilaginibacter rubeus</name>
    <dbReference type="NCBI Taxonomy" id="2027860"/>
    <lineage>
        <taxon>Bacteria</taxon>
        <taxon>Pseudomonadati</taxon>
        <taxon>Bacteroidota</taxon>
        <taxon>Sphingobacteriia</taxon>
        <taxon>Sphingobacteriales</taxon>
        <taxon>Sphingobacteriaceae</taxon>
        <taxon>Mucilaginibacter</taxon>
    </lineage>
</organism>